<feature type="transmembrane region" description="Helical" evidence="4">
    <location>
        <begin position="388"/>
        <end position="408"/>
    </location>
</feature>
<feature type="transmembrane region" description="Helical" evidence="4">
    <location>
        <begin position="363"/>
        <end position="382"/>
    </location>
</feature>
<evidence type="ECO:0000256" key="4">
    <source>
        <dbReference type="SAM" id="Phobius"/>
    </source>
</evidence>
<dbReference type="EMBL" id="FNBW01000018">
    <property type="protein sequence ID" value="SDG46669.1"/>
    <property type="molecule type" value="Genomic_DNA"/>
</dbReference>
<dbReference type="PROSITE" id="PS50850">
    <property type="entry name" value="MFS"/>
    <property type="match status" value="1"/>
</dbReference>
<evidence type="ECO:0000256" key="1">
    <source>
        <dbReference type="ARBA" id="ARBA00022692"/>
    </source>
</evidence>
<dbReference type="InterPro" id="IPR036259">
    <property type="entry name" value="MFS_trans_sf"/>
</dbReference>
<organism evidence="6 7">
    <name type="scientific">Thalassobaculum litoreum DSM 18839</name>
    <dbReference type="NCBI Taxonomy" id="1123362"/>
    <lineage>
        <taxon>Bacteria</taxon>
        <taxon>Pseudomonadati</taxon>
        <taxon>Pseudomonadota</taxon>
        <taxon>Alphaproteobacteria</taxon>
        <taxon>Rhodospirillales</taxon>
        <taxon>Thalassobaculaceae</taxon>
        <taxon>Thalassobaculum</taxon>
    </lineage>
</organism>
<feature type="transmembrane region" description="Helical" evidence="4">
    <location>
        <begin position="177"/>
        <end position="197"/>
    </location>
</feature>
<dbReference type="Gene3D" id="1.20.1250.20">
    <property type="entry name" value="MFS general substrate transporter like domains"/>
    <property type="match status" value="1"/>
</dbReference>
<evidence type="ECO:0000259" key="5">
    <source>
        <dbReference type="PROSITE" id="PS50850"/>
    </source>
</evidence>
<evidence type="ECO:0000256" key="3">
    <source>
        <dbReference type="ARBA" id="ARBA00023136"/>
    </source>
</evidence>
<keyword evidence="2 4" id="KW-1133">Transmembrane helix</keyword>
<accession>A0A8G2BP52</accession>
<protein>
    <submittedName>
        <fullName evidence="6">Predicted arabinose efflux permease, MFS family</fullName>
    </submittedName>
</protein>
<dbReference type="SUPFAM" id="SSF103473">
    <property type="entry name" value="MFS general substrate transporter"/>
    <property type="match status" value="1"/>
</dbReference>
<evidence type="ECO:0000256" key="2">
    <source>
        <dbReference type="ARBA" id="ARBA00022989"/>
    </source>
</evidence>
<dbReference type="InterPro" id="IPR020846">
    <property type="entry name" value="MFS_dom"/>
</dbReference>
<feature type="transmembrane region" description="Helical" evidence="4">
    <location>
        <begin position="66"/>
        <end position="86"/>
    </location>
</feature>
<feature type="transmembrane region" description="Helical" evidence="4">
    <location>
        <begin position="233"/>
        <end position="256"/>
    </location>
</feature>
<dbReference type="AlphaFoldDB" id="A0A8G2BP52"/>
<sequence>MSLSSAGMTQTADPQSENKPSLRDLLVVVFFTTMVMTLASMAVLWIPAIAPAVAADLDVSPSLVGYQFTLAYMGAMTTSLLVGGFVQRFGAWRTSQSSLGMLAIGHLILMSGHLELMVFGSLATGFGYGMMNPPALDLLNRVVTPSNRNLVFSVRFTGVPIGGVLASLVAPSLTLAFGWQATMLVVGALGLLLFVAMQPLRARFDANRQPDAAVVRDPFSGLRLVLRSRALRFFAFTGLCFAAVQLSLMSFTVTLLVDEVGWTLVTAGVALSCVQVAGVIGRVSWGVIADRLRSSTAVLILIGSAMTVASLTASQIEADWPQFVVFGFFFVFGIVAVGWNGVFASEAARISPPGNIGHTTGGVLFVTFSGVLFGPVVFSMLYQVTGSYSATFLASAALAALGVVFLGISRRAARAQ</sequence>
<dbReference type="Proteomes" id="UP000198615">
    <property type="component" value="Unassembled WGS sequence"/>
</dbReference>
<feature type="transmembrane region" description="Helical" evidence="4">
    <location>
        <begin position="107"/>
        <end position="131"/>
    </location>
</feature>
<feature type="transmembrane region" description="Helical" evidence="4">
    <location>
        <begin position="322"/>
        <end position="342"/>
    </location>
</feature>
<comment type="caution">
    <text evidence="6">The sequence shown here is derived from an EMBL/GenBank/DDBJ whole genome shotgun (WGS) entry which is preliminary data.</text>
</comment>
<reference evidence="6 7" key="1">
    <citation type="submission" date="2016-10" db="EMBL/GenBank/DDBJ databases">
        <authorList>
            <person name="Varghese N."/>
            <person name="Submissions S."/>
        </authorList>
    </citation>
    <scope>NUCLEOTIDE SEQUENCE [LARGE SCALE GENOMIC DNA]</scope>
    <source>
        <strain evidence="6 7">DSM 18839</strain>
    </source>
</reference>
<proteinExistence type="predicted"/>
<gene>
    <name evidence="6" type="ORF">SAMN05660686_04507</name>
</gene>
<feature type="transmembrane region" description="Helical" evidence="4">
    <location>
        <begin position="262"/>
        <end position="285"/>
    </location>
</feature>
<keyword evidence="1 4" id="KW-0812">Transmembrane</keyword>
<dbReference type="Pfam" id="PF07690">
    <property type="entry name" value="MFS_1"/>
    <property type="match status" value="1"/>
</dbReference>
<dbReference type="InterPro" id="IPR011701">
    <property type="entry name" value="MFS"/>
</dbReference>
<evidence type="ECO:0000313" key="6">
    <source>
        <dbReference type="EMBL" id="SDG46669.1"/>
    </source>
</evidence>
<dbReference type="PANTHER" id="PTHR23527:SF1">
    <property type="entry name" value="BLL3282 PROTEIN"/>
    <property type="match status" value="1"/>
</dbReference>
<dbReference type="PANTHER" id="PTHR23527">
    <property type="entry name" value="BLL3282 PROTEIN"/>
    <property type="match status" value="1"/>
</dbReference>
<evidence type="ECO:0000313" key="7">
    <source>
        <dbReference type="Proteomes" id="UP000198615"/>
    </source>
</evidence>
<keyword evidence="3 4" id="KW-0472">Membrane</keyword>
<dbReference type="GO" id="GO:0022857">
    <property type="term" value="F:transmembrane transporter activity"/>
    <property type="evidence" value="ECO:0007669"/>
    <property type="project" value="InterPro"/>
</dbReference>
<feature type="domain" description="Major facilitator superfamily (MFS) profile" evidence="5">
    <location>
        <begin position="25"/>
        <end position="414"/>
    </location>
</feature>
<keyword evidence="7" id="KW-1185">Reference proteome</keyword>
<name>A0A8G2BP52_9PROT</name>
<feature type="transmembrane region" description="Helical" evidence="4">
    <location>
        <begin position="25"/>
        <end position="46"/>
    </location>
</feature>
<dbReference type="InterPro" id="IPR052952">
    <property type="entry name" value="MFS-Transporter"/>
</dbReference>
<feature type="transmembrane region" description="Helical" evidence="4">
    <location>
        <begin position="297"/>
        <end position="316"/>
    </location>
</feature>